<dbReference type="PROSITE" id="PS50404">
    <property type="entry name" value="GST_NTER"/>
    <property type="match status" value="1"/>
</dbReference>
<dbReference type="InterPro" id="IPR050802">
    <property type="entry name" value="EF-GSTs"/>
</dbReference>
<dbReference type="InterPro" id="IPR036282">
    <property type="entry name" value="Glutathione-S-Trfase_C_sf"/>
</dbReference>
<dbReference type="Proteomes" id="UP000813444">
    <property type="component" value="Unassembled WGS sequence"/>
</dbReference>
<dbReference type="InterPro" id="IPR004045">
    <property type="entry name" value="Glutathione_S-Trfase_N"/>
</dbReference>
<protein>
    <submittedName>
        <fullName evidence="6">Glutathione S-transferase</fullName>
    </submittedName>
</protein>
<dbReference type="InterPro" id="IPR036249">
    <property type="entry name" value="Thioredoxin-like_sf"/>
</dbReference>
<name>A0A8K0WIW6_9HYPO</name>
<dbReference type="CDD" id="cd03044">
    <property type="entry name" value="GST_N_EF1Bgamma"/>
    <property type="match status" value="1"/>
</dbReference>
<dbReference type="PROSITE" id="PS50405">
    <property type="entry name" value="GST_CTER"/>
    <property type="match status" value="1"/>
</dbReference>
<dbReference type="PANTHER" id="PTHR43986:SF1">
    <property type="entry name" value="ELONGATION FACTOR 1-GAMMA"/>
    <property type="match status" value="1"/>
</dbReference>
<evidence type="ECO:0000256" key="3">
    <source>
        <dbReference type="SAM" id="Phobius"/>
    </source>
</evidence>
<dbReference type="SUPFAM" id="SSF52833">
    <property type="entry name" value="Thioredoxin-like"/>
    <property type="match status" value="1"/>
</dbReference>
<evidence type="ECO:0000259" key="4">
    <source>
        <dbReference type="PROSITE" id="PS50404"/>
    </source>
</evidence>
<feature type="transmembrane region" description="Helical" evidence="3">
    <location>
        <begin position="96"/>
        <end position="119"/>
    </location>
</feature>
<organism evidence="6 7">
    <name type="scientific">Stachybotrys elegans</name>
    <dbReference type="NCBI Taxonomy" id="80388"/>
    <lineage>
        <taxon>Eukaryota</taxon>
        <taxon>Fungi</taxon>
        <taxon>Dikarya</taxon>
        <taxon>Ascomycota</taxon>
        <taxon>Pezizomycotina</taxon>
        <taxon>Sordariomycetes</taxon>
        <taxon>Hypocreomycetidae</taxon>
        <taxon>Hypocreales</taxon>
        <taxon>Stachybotryaceae</taxon>
        <taxon>Stachybotrys</taxon>
    </lineage>
</organism>
<dbReference type="Gene3D" id="3.40.30.10">
    <property type="entry name" value="Glutaredoxin"/>
    <property type="match status" value="1"/>
</dbReference>
<dbReference type="GO" id="GO:0005737">
    <property type="term" value="C:cytoplasm"/>
    <property type="evidence" value="ECO:0007669"/>
    <property type="project" value="TreeGrafter"/>
</dbReference>
<dbReference type="PANTHER" id="PTHR43986">
    <property type="entry name" value="ELONGATION FACTOR 1-GAMMA"/>
    <property type="match status" value="1"/>
</dbReference>
<feature type="domain" description="GST C-terminal" evidence="5">
    <location>
        <begin position="89"/>
        <end position="214"/>
    </location>
</feature>
<keyword evidence="3" id="KW-1133">Transmembrane helix</keyword>
<feature type="domain" description="GST N-terminal" evidence="4">
    <location>
        <begin position="2"/>
        <end position="84"/>
    </location>
</feature>
<dbReference type="InterPro" id="IPR010987">
    <property type="entry name" value="Glutathione-S-Trfase_C-like"/>
</dbReference>
<evidence type="ECO:0000256" key="1">
    <source>
        <dbReference type="ARBA" id="ARBA00007409"/>
    </source>
</evidence>
<gene>
    <name evidence="6" type="ORF">B0I35DRAFT_485315</name>
</gene>
<keyword evidence="3" id="KW-0472">Membrane</keyword>
<evidence type="ECO:0000313" key="7">
    <source>
        <dbReference type="Proteomes" id="UP000813444"/>
    </source>
</evidence>
<evidence type="ECO:0000313" key="6">
    <source>
        <dbReference type="EMBL" id="KAH7303313.1"/>
    </source>
</evidence>
<dbReference type="Pfam" id="PF00043">
    <property type="entry name" value="GST_C"/>
    <property type="match status" value="1"/>
</dbReference>
<keyword evidence="7" id="KW-1185">Reference proteome</keyword>
<reference evidence="6" key="1">
    <citation type="journal article" date="2021" name="Nat. Commun.">
        <title>Genetic determinants of endophytism in the Arabidopsis root mycobiome.</title>
        <authorList>
            <person name="Mesny F."/>
            <person name="Miyauchi S."/>
            <person name="Thiergart T."/>
            <person name="Pickel B."/>
            <person name="Atanasova L."/>
            <person name="Karlsson M."/>
            <person name="Huettel B."/>
            <person name="Barry K.W."/>
            <person name="Haridas S."/>
            <person name="Chen C."/>
            <person name="Bauer D."/>
            <person name="Andreopoulos W."/>
            <person name="Pangilinan J."/>
            <person name="LaButti K."/>
            <person name="Riley R."/>
            <person name="Lipzen A."/>
            <person name="Clum A."/>
            <person name="Drula E."/>
            <person name="Henrissat B."/>
            <person name="Kohler A."/>
            <person name="Grigoriev I.V."/>
            <person name="Martin F.M."/>
            <person name="Hacquard S."/>
        </authorList>
    </citation>
    <scope>NUCLEOTIDE SEQUENCE</scope>
    <source>
        <strain evidence="6">MPI-CAGE-CH-0235</strain>
    </source>
</reference>
<evidence type="ECO:0000259" key="5">
    <source>
        <dbReference type="PROSITE" id="PS50405"/>
    </source>
</evidence>
<comment type="similarity">
    <text evidence="1 2">Belongs to the GST superfamily.</text>
</comment>
<comment type="caution">
    <text evidence="6">The sequence shown here is derived from an EMBL/GenBank/DDBJ whole genome shotgun (WGS) entry which is preliminary data.</text>
</comment>
<dbReference type="FunFam" id="3.40.30.10:FF:000142">
    <property type="entry name" value="Elongation factor 1 gamma"/>
    <property type="match status" value="1"/>
</dbReference>
<dbReference type="AlphaFoldDB" id="A0A8K0WIW6"/>
<proteinExistence type="inferred from homology"/>
<dbReference type="SFLD" id="SFLDG00358">
    <property type="entry name" value="Main_(cytGST)"/>
    <property type="match status" value="1"/>
</dbReference>
<dbReference type="Gene3D" id="1.20.1050.10">
    <property type="match status" value="1"/>
</dbReference>
<dbReference type="InterPro" id="IPR004046">
    <property type="entry name" value="GST_C"/>
</dbReference>
<dbReference type="Pfam" id="PF02798">
    <property type="entry name" value="GST_N"/>
    <property type="match status" value="1"/>
</dbReference>
<keyword evidence="3" id="KW-0812">Transmembrane</keyword>
<evidence type="ECO:0000256" key="2">
    <source>
        <dbReference type="RuleBase" id="RU003494"/>
    </source>
</evidence>
<dbReference type="InterPro" id="IPR040079">
    <property type="entry name" value="Glutathione_S-Trfase"/>
</dbReference>
<dbReference type="SFLD" id="SFLDS00019">
    <property type="entry name" value="Glutathione_Transferase_(cytos"/>
    <property type="match status" value="1"/>
</dbReference>
<accession>A0A8K0WIW6</accession>
<dbReference type="SUPFAM" id="SSF47616">
    <property type="entry name" value="GST C-terminal domain-like"/>
    <property type="match status" value="1"/>
</dbReference>
<dbReference type="OrthoDB" id="249703at2759"/>
<dbReference type="EMBL" id="JAGPNK010000036">
    <property type="protein sequence ID" value="KAH7303313.1"/>
    <property type="molecule type" value="Genomic_DNA"/>
</dbReference>
<feature type="transmembrane region" description="Helical" evidence="3">
    <location>
        <begin position="163"/>
        <end position="181"/>
    </location>
</feature>
<dbReference type="GO" id="GO:0005634">
    <property type="term" value="C:nucleus"/>
    <property type="evidence" value="ECO:0007669"/>
    <property type="project" value="TreeGrafter"/>
</dbReference>
<sequence length="223" mass="24955">MSFGTIYTQDPNPRTTAILAIAKAHGLKLDIVYTDINKNPENNAKLLQINPLGQVPVLVGADGYVLTECIAIALYITSQSDTTTLLGSTRRQYFDIVSWMSFVNSDMLPAIGGLILPLIGRKLDVRLDKTDCQRVFYRDCQRLEDHLQGHKYLVGESATLADFFAVSLIMFGVMVFHKVLYAKYPRLMEWFNEVYDTPMFKEVAGPLHLLDVPIPEAEGAHAS</sequence>